<dbReference type="SUPFAM" id="SSF52540">
    <property type="entry name" value="P-loop containing nucleoside triphosphate hydrolases"/>
    <property type="match status" value="1"/>
</dbReference>
<gene>
    <name evidence="7" type="ORF">AB0H04_26210</name>
</gene>
<evidence type="ECO:0000256" key="1">
    <source>
        <dbReference type="ARBA" id="ARBA00004202"/>
    </source>
</evidence>
<dbReference type="PANTHER" id="PTHR42711:SF19">
    <property type="entry name" value="DOXORUBICIN RESISTANCE ATP-BINDING PROTEIN DRRA"/>
    <property type="match status" value="1"/>
</dbReference>
<comment type="caution">
    <text evidence="7">The sequence shown here is derived from an EMBL/GenBank/DDBJ whole genome shotgun (WGS) entry which is preliminary data.</text>
</comment>
<dbReference type="InterPro" id="IPR027417">
    <property type="entry name" value="P-loop_NTPase"/>
</dbReference>
<dbReference type="PANTHER" id="PTHR42711">
    <property type="entry name" value="ABC TRANSPORTER ATP-BINDING PROTEIN"/>
    <property type="match status" value="1"/>
</dbReference>
<evidence type="ECO:0000256" key="4">
    <source>
        <dbReference type="ARBA" id="ARBA00022840"/>
    </source>
</evidence>
<dbReference type="SMART" id="SM00382">
    <property type="entry name" value="AAA"/>
    <property type="match status" value="1"/>
</dbReference>
<dbReference type="EMBL" id="JBFAEG010000019">
    <property type="protein sequence ID" value="MEU5710328.1"/>
    <property type="molecule type" value="Genomic_DNA"/>
</dbReference>
<proteinExistence type="predicted"/>
<dbReference type="Gene3D" id="3.40.50.300">
    <property type="entry name" value="P-loop containing nucleotide triphosphate hydrolases"/>
    <property type="match status" value="1"/>
</dbReference>
<protein>
    <submittedName>
        <fullName evidence="7">ABC transporter ATP-binding protein</fullName>
    </submittedName>
</protein>
<dbReference type="RefSeq" id="WP_030644606.1">
    <property type="nucleotide sequence ID" value="NZ_JBEXDP010000024.1"/>
</dbReference>
<dbReference type="InterPro" id="IPR050763">
    <property type="entry name" value="ABC_transporter_ATP-binding"/>
</dbReference>
<evidence type="ECO:0000256" key="2">
    <source>
        <dbReference type="ARBA" id="ARBA00022448"/>
    </source>
</evidence>
<dbReference type="InterPro" id="IPR003593">
    <property type="entry name" value="AAA+_ATPase"/>
</dbReference>
<evidence type="ECO:0000259" key="6">
    <source>
        <dbReference type="PROSITE" id="PS50893"/>
    </source>
</evidence>
<evidence type="ECO:0000313" key="8">
    <source>
        <dbReference type="Proteomes" id="UP001551011"/>
    </source>
</evidence>
<dbReference type="InterPro" id="IPR003439">
    <property type="entry name" value="ABC_transporter-like_ATP-bd"/>
</dbReference>
<dbReference type="Pfam" id="PF00005">
    <property type="entry name" value="ABC_tran"/>
    <property type="match status" value="1"/>
</dbReference>
<keyword evidence="3" id="KW-0547">Nucleotide-binding</keyword>
<keyword evidence="4 7" id="KW-0067">ATP-binding</keyword>
<evidence type="ECO:0000256" key="3">
    <source>
        <dbReference type="ARBA" id="ARBA00022741"/>
    </source>
</evidence>
<dbReference type="Proteomes" id="UP001551011">
    <property type="component" value="Unassembled WGS sequence"/>
</dbReference>
<accession>A0ABV3AED5</accession>
<sequence length="319" mass="34543">MTQAAIEVDGVGRTFGEGRHLLTALSDVSFRCDFGETVALLGSNGAGKTTLIKILATLLLPSGGHARVAGHDVTREPERARAATSVVFGGDRGLYARLTGRDNLRFFGMLAGLRRRDIRSRADSVLEQVNLTAAADRRVETYSKGMRQRLHLAIGLMVRPRVLLLDEPTVGLDPLEAQRLREGITALRDEGVGILLTSHYLLDVERLADRVLLLSGGRIVEDLTPAELVTKSGHAATVTVRGHGRLPAVDDLRLPASVVGTELRGDGASWELDLRLRAWSAELFGQLGVVFSESSVDDVLVRETRLEEAFTALAARLQA</sequence>
<evidence type="ECO:0000313" key="7">
    <source>
        <dbReference type="EMBL" id="MEU5710328.1"/>
    </source>
</evidence>
<keyword evidence="5" id="KW-0046">Antibiotic resistance</keyword>
<keyword evidence="8" id="KW-1185">Reference proteome</keyword>
<organism evidence="7 8">
    <name type="scientific">Streptomyces flaveolus</name>
    <dbReference type="NCBI Taxonomy" id="67297"/>
    <lineage>
        <taxon>Bacteria</taxon>
        <taxon>Bacillati</taxon>
        <taxon>Actinomycetota</taxon>
        <taxon>Actinomycetes</taxon>
        <taxon>Kitasatosporales</taxon>
        <taxon>Streptomycetaceae</taxon>
        <taxon>Streptomyces</taxon>
    </lineage>
</organism>
<name>A0ABV3AED5_9ACTN</name>
<reference evidence="7 8" key="1">
    <citation type="submission" date="2024-06" db="EMBL/GenBank/DDBJ databases">
        <title>The Natural Products Discovery Center: Release of the First 8490 Sequenced Strains for Exploring Actinobacteria Biosynthetic Diversity.</title>
        <authorList>
            <person name="Kalkreuter E."/>
            <person name="Kautsar S.A."/>
            <person name="Yang D."/>
            <person name="Bader C.D."/>
            <person name="Teijaro C.N."/>
            <person name="Fluegel L."/>
            <person name="Davis C.M."/>
            <person name="Simpson J.R."/>
            <person name="Lauterbach L."/>
            <person name="Steele A.D."/>
            <person name="Gui C."/>
            <person name="Meng S."/>
            <person name="Li G."/>
            <person name="Viehrig K."/>
            <person name="Ye F."/>
            <person name="Su P."/>
            <person name="Kiefer A.F."/>
            <person name="Nichols A."/>
            <person name="Cepeda A.J."/>
            <person name="Yan W."/>
            <person name="Fan B."/>
            <person name="Jiang Y."/>
            <person name="Adhikari A."/>
            <person name="Zheng C.-J."/>
            <person name="Schuster L."/>
            <person name="Cowan T.M."/>
            <person name="Smanski M.J."/>
            <person name="Chevrette M.G."/>
            <person name="De Carvalho L.P.S."/>
            <person name="Shen B."/>
        </authorList>
    </citation>
    <scope>NUCLEOTIDE SEQUENCE [LARGE SCALE GENOMIC DNA]</scope>
    <source>
        <strain evidence="7 8">NPDC020594</strain>
    </source>
</reference>
<dbReference type="GO" id="GO:0005524">
    <property type="term" value="F:ATP binding"/>
    <property type="evidence" value="ECO:0007669"/>
    <property type="project" value="UniProtKB-KW"/>
</dbReference>
<dbReference type="PROSITE" id="PS50893">
    <property type="entry name" value="ABC_TRANSPORTER_2"/>
    <property type="match status" value="1"/>
</dbReference>
<keyword evidence="2" id="KW-0813">Transport</keyword>
<comment type="subcellular location">
    <subcellularLocation>
        <location evidence="1">Cell membrane</location>
        <topology evidence="1">Peripheral membrane protein</topology>
    </subcellularLocation>
</comment>
<evidence type="ECO:0000256" key="5">
    <source>
        <dbReference type="ARBA" id="ARBA00023251"/>
    </source>
</evidence>
<feature type="domain" description="ABC transporter" evidence="6">
    <location>
        <begin position="6"/>
        <end position="241"/>
    </location>
</feature>